<dbReference type="SUPFAM" id="SSF64182">
    <property type="entry name" value="DHH phosphoesterases"/>
    <property type="match status" value="1"/>
</dbReference>
<comment type="caution">
    <text evidence="1">The sequence shown here is derived from an EMBL/GenBank/DDBJ whole genome shotgun (WGS) entry which is preliminary data.</text>
</comment>
<accession>A0A1G2HJU4</accession>
<dbReference type="Proteomes" id="UP000177190">
    <property type="component" value="Unassembled WGS sequence"/>
</dbReference>
<dbReference type="InterPro" id="IPR038763">
    <property type="entry name" value="DHH_sf"/>
</dbReference>
<gene>
    <name evidence="1" type="ORF">A2812_01735</name>
</gene>
<proteinExistence type="predicted"/>
<dbReference type="EMBL" id="MHOM01000052">
    <property type="protein sequence ID" value="OGZ62725.1"/>
    <property type="molecule type" value="Genomic_DNA"/>
</dbReference>
<reference evidence="1 2" key="1">
    <citation type="journal article" date="2016" name="Nat. Commun.">
        <title>Thousands of microbial genomes shed light on interconnected biogeochemical processes in an aquifer system.</title>
        <authorList>
            <person name="Anantharaman K."/>
            <person name="Brown C.T."/>
            <person name="Hug L.A."/>
            <person name="Sharon I."/>
            <person name="Castelle C.J."/>
            <person name="Probst A.J."/>
            <person name="Thomas B.C."/>
            <person name="Singh A."/>
            <person name="Wilkins M.J."/>
            <person name="Karaoz U."/>
            <person name="Brodie E.L."/>
            <person name="Williams K.H."/>
            <person name="Hubbard S.S."/>
            <person name="Banfield J.F."/>
        </authorList>
    </citation>
    <scope>NUCLEOTIDE SEQUENCE [LARGE SCALE GENOMIC DNA]</scope>
</reference>
<dbReference type="Gene3D" id="3.90.1640.10">
    <property type="entry name" value="inorganic pyrophosphatase (n-terminal core)"/>
    <property type="match status" value="1"/>
</dbReference>
<sequence length="252" mass="28346">MLSEETKQIIADSKNIYIIPQEELEGLVCALALFYTLKELNKNVNLIIGELPENLKFLAPSLDFISYPKNFVISVPNRIADISQIYYERNDNNLKIHLTLEKGIIKKDDVSFYFSEAKPDIIITLGIKDYQSQLKDRLNPFGFLLDSPILNIDTQNSDPTDGQGLPGQTDNKNFGKINLLDNRSLAEIVLDLIKNINNGPIKKESANCLLAGLVIYTENFKNSEITADIFESAGNLMRQGASLKEITDNIYK</sequence>
<dbReference type="STRING" id="1802200.A2812_01735"/>
<name>A0A1G2HJU4_9BACT</name>
<organism evidence="1 2">
    <name type="scientific">Candidatus Staskawiczbacteria bacterium RIFCSPHIGHO2_01_FULL_36_16</name>
    <dbReference type="NCBI Taxonomy" id="1802200"/>
    <lineage>
        <taxon>Bacteria</taxon>
        <taxon>Candidatus Staskawicziibacteriota</taxon>
    </lineage>
</organism>
<dbReference type="AlphaFoldDB" id="A0A1G2HJU4"/>
<evidence type="ECO:0000313" key="2">
    <source>
        <dbReference type="Proteomes" id="UP000177190"/>
    </source>
</evidence>
<evidence type="ECO:0000313" key="1">
    <source>
        <dbReference type="EMBL" id="OGZ62725.1"/>
    </source>
</evidence>
<protein>
    <submittedName>
        <fullName evidence="1">Uncharacterized protein</fullName>
    </submittedName>
</protein>